<dbReference type="RefSeq" id="XP_040744285.1">
    <property type="nucleotide sequence ID" value="XM_040887275.1"/>
</dbReference>
<dbReference type="GO" id="GO:0005085">
    <property type="term" value="F:guanyl-nucleotide exchange factor activity"/>
    <property type="evidence" value="ECO:0007669"/>
    <property type="project" value="UniProtKB-KW"/>
</dbReference>
<dbReference type="InterPro" id="IPR000651">
    <property type="entry name" value="Ras-like_Gua-exchang_fac_N"/>
</dbReference>
<dbReference type="InterPro" id="IPR001895">
    <property type="entry name" value="RASGEF_cat_dom"/>
</dbReference>
<dbReference type="GO" id="GO:0007265">
    <property type="term" value="P:Ras protein signal transduction"/>
    <property type="evidence" value="ECO:0007669"/>
    <property type="project" value="TreeGrafter"/>
</dbReference>
<dbReference type="PANTHER" id="PTHR23113:SF354">
    <property type="entry name" value="BUD SITE SELECTION PROTEIN 5"/>
    <property type="match status" value="1"/>
</dbReference>
<evidence type="ECO:0000256" key="2">
    <source>
        <dbReference type="PROSITE-ProRule" id="PRU00168"/>
    </source>
</evidence>
<keyword evidence="1 2" id="KW-0344">Guanine-nucleotide releasing factor</keyword>
<dbReference type="Gene3D" id="1.10.840.10">
    <property type="entry name" value="Ras guanine-nucleotide exchange factors catalytic domain"/>
    <property type="match status" value="1"/>
</dbReference>
<evidence type="ECO:0000313" key="6">
    <source>
        <dbReference type="EMBL" id="ORX70706.1"/>
    </source>
</evidence>
<dbReference type="InterPro" id="IPR023578">
    <property type="entry name" value="Ras_GEF_dom_sf"/>
</dbReference>
<feature type="domain" description="Ras-GEF" evidence="4">
    <location>
        <begin position="378"/>
        <end position="634"/>
    </location>
</feature>
<evidence type="ECO:0000259" key="4">
    <source>
        <dbReference type="PROSITE" id="PS50009"/>
    </source>
</evidence>
<dbReference type="AlphaFoldDB" id="A0A1Y1WBV8"/>
<dbReference type="Pfam" id="PF00618">
    <property type="entry name" value="RasGEF_N"/>
    <property type="match status" value="1"/>
</dbReference>
<dbReference type="PROSITE" id="PS50212">
    <property type="entry name" value="RASGEF_NTER"/>
    <property type="match status" value="1"/>
</dbReference>
<dbReference type="Proteomes" id="UP000193922">
    <property type="component" value="Unassembled WGS sequence"/>
</dbReference>
<dbReference type="Gene3D" id="1.20.870.10">
    <property type="entry name" value="Son of sevenless (SoS) protein Chain: S domain 1"/>
    <property type="match status" value="1"/>
</dbReference>
<dbReference type="PROSITE" id="PS50009">
    <property type="entry name" value="RASGEF_CAT"/>
    <property type="match status" value="1"/>
</dbReference>
<dbReference type="OrthoDB" id="546434at2759"/>
<dbReference type="EMBL" id="MCFD01000005">
    <property type="protein sequence ID" value="ORX70706.1"/>
    <property type="molecule type" value="Genomic_DNA"/>
</dbReference>
<comment type="caution">
    <text evidence="6">The sequence shown here is derived from an EMBL/GenBank/DDBJ whole genome shotgun (WGS) entry which is preliminary data.</text>
</comment>
<dbReference type="SMART" id="SM00147">
    <property type="entry name" value="RasGEF"/>
    <property type="match status" value="1"/>
</dbReference>
<name>A0A1Y1WBV8_9FUNG</name>
<dbReference type="CDD" id="cd00155">
    <property type="entry name" value="RasGEF"/>
    <property type="match status" value="1"/>
</dbReference>
<feature type="compositionally biased region" description="Polar residues" evidence="3">
    <location>
        <begin position="22"/>
        <end position="32"/>
    </location>
</feature>
<dbReference type="InterPro" id="IPR036964">
    <property type="entry name" value="RASGEF_cat_dom_sf"/>
</dbReference>
<dbReference type="GeneID" id="63803923"/>
<evidence type="ECO:0000313" key="7">
    <source>
        <dbReference type="Proteomes" id="UP000193922"/>
    </source>
</evidence>
<gene>
    <name evidence="6" type="ORF">DL89DRAFT_266871</name>
</gene>
<dbReference type="SUPFAM" id="SSF48366">
    <property type="entry name" value="Ras GEF"/>
    <property type="match status" value="1"/>
</dbReference>
<proteinExistence type="predicted"/>
<sequence>MAFYFNHGNMADRMDHHDPASIPSTRPPSINTAEHLPQLPPQASVKRGRRDFKITKLFDAKSISPHDQPASSAPHHDNSKQLPTNQFGEAYNPKDLIFNDAGQVTYVTWRALIIYLTLPEDNMDFMRVFFIGFRLFATSRELAEALVMRANLPPPVSKTGSELRAWRERRLRPIQHKVIQAIRHWLDNAWCAEHDPPCLPILSRFLANECKTSKHGLSQRECLKLLRRIRELHRSGSPGIESLLAPAPINDLTISQTPSHQLPALATESKSHDDPKYELLSAAETNRHNHRRLLANLFAHHHHHGRRHKGHGEKAVGTSEIEAYQTSSLQSIGTRLSEGILADKRPDHIRDPTPLLMATVGVDLSVEAYRSTHILQVSPMDVACQLTIIESSCFCQIQPMELVNKEFSHGETSLAVNVRQMTKWSTQISRWVSAVILSEVTADRRCRALKYFIQLGTQCLALKNYDAVMAIKAAIFCAAVMRLKSTWALLPKKYDVLSKRLHEATDPDRNYANYRALLRRSQPPLLPFMGLYLTDLTFLEDGNPTYRRRSSTDSTLTIKDINRQSQPCTNSEQVDISDPHILINFDKAYRVSIIVKEIAKFQVEYSGNFTLANPGSAAVPDRTVGQSRLSTSSGAMRLTRLLPGSQRLKAKETAVV</sequence>
<keyword evidence="7" id="KW-1185">Reference proteome</keyword>
<dbReference type="GO" id="GO:0005886">
    <property type="term" value="C:plasma membrane"/>
    <property type="evidence" value="ECO:0007669"/>
    <property type="project" value="TreeGrafter"/>
</dbReference>
<organism evidence="6 7">
    <name type="scientific">Linderina pennispora</name>
    <dbReference type="NCBI Taxonomy" id="61395"/>
    <lineage>
        <taxon>Eukaryota</taxon>
        <taxon>Fungi</taxon>
        <taxon>Fungi incertae sedis</taxon>
        <taxon>Zoopagomycota</taxon>
        <taxon>Kickxellomycotina</taxon>
        <taxon>Kickxellomycetes</taxon>
        <taxon>Kickxellales</taxon>
        <taxon>Kickxellaceae</taxon>
        <taxon>Linderina</taxon>
    </lineage>
</organism>
<evidence type="ECO:0000256" key="1">
    <source>
        <dbReference type="ARBA" id="ARBA00022658"/>
    </source>
</evidence>
<dbReference type="PANTHER" id="PTHR23113">
    <property type="entry name" value="GUANINE NUCLEOTIDE EXCHANGE FACTOR"/>
    <property type="match status" value="1"/>
</dbReference>
<feature type="region of interest" description="Disordered" evidence="3">
    <location>
        <begin position="63"/>
        <end position="86"/>
    </location>
</feature>
<feature type="region of interest" description="Disordered" evidence="3">
    <location>
        <begin position="12"/>
        <end position="47"/>
    </location>
</feature>
<dbReference type="CDD" id="cd06224">
    <property type="entry name" value="REM"/>
    <property type="match status" value="1"/>
</dbReference>
<feature type="domain" description="N-terminal Ras-GEF" evidence="5">
    <location>
        <begin position="100"/>
        <end position="230"/>
    </location>
</feature>
<accession>A0A1Y1WBV8</accession>
<dbReference type="SMART" id="SM00229">
    <property type="entry name" value="RasGEFN"/>
    <property type="match status" value="1"/>
</dbReference>
<reference evidence="6 7" key="1">
    <citation type="submission" date="2016-07" db="EMBL/GenBank/DDBJ databases">
        <title>Pervasive Adenine N6-methylation of Active Genes in Fungi.</title>
        <authorList>
            <consortium name="DOE Joint Genome Institute"/>
            <person name="Mondo S.J."/>
            <person name="Dannebaum R.O."/>
            <person name="Kuo R.C."/>
            <person name="Labutti K."/>
            <person name="Haridas S."/>
            <person name="Kuo A."/>
            <person name="Salamov A."/>
            <person name="Ahrendt S.R."/>
            <person name="Lipzen A."/>
            <person name="Sullivan W."/>
            <person name="Andreopoulos W.B."/>
            <person name="Clum A."/>
            <person name="Lindquist E."/>
            <person name="Daum C."/>
            <person name="Ramamoorthy G.K."/>
            <person name="Gryganskyi A."/>
            <person name="Culley D."/>
            <person name="Magnuson J.K."/>
            <person name="James T.Y."/>
            <person name="O'Malley M.A."/>
            <person name="Stajich J.E."/>
            <person name="Spatafora J.W."/>
            <person name="Visel A."/>
            <person name="Grigoriev I.V."/>
        </authorList>
    </citation>
    <scope>NUCLEOTIDE SEQUENCE [LARGE SCALE GENOMIC DNA]</scope>
    <source>
        <strain evidence="6 7">ATCC 12442</strain>
    </source>
</reference>
<evidence type="ECO:0000256" key="3">
    <source>
        <dbReference type="SAM" id="MobiDB-lite"/>
    </source>
</evidence>
<dbReference type="Pfam" id="PF00617">
    <property type="entry name" value="RasGEF"/>
    <property type="match status" value="1"/>
</dbReference>
<dbReference type="InterPro" id="IPR008937">
    <property type="entry name" value="Ras-like_GEF"/>
</dbReference>
<protein>
    <submittedName>
        <fullName evidence="6">Ras GEF</fullName>
    </submittedName>
</protein>
<dbReference type="STRING" id="61395.A0A1Y1WBV8"/>
<evidence type="ECO:0000259" key="5">
    <source>
        <dbReference type="PROSITE" id="PS50212"/>
    </source>
</evidence>